<proteinExistence type="predicted"/>
<gene>
    <name evidence="1" type="ORF">RBSWK_00873</name>
</gene>
<dbReference type="Proteomes" id="UP000010959">
    <property type="component" value="Unassembled WGS sequence"/>
</dbReference>
<organism evidence="1 2">
    <name type="scientific">Rhodopirellula baltica SWK14</name>
    <dbReference type="NCBI Taxonomy" id="993516"/>
    <lineage>
        <taxon>Bacteria</taxon>
        <taxon>Pseudomonadati</taxon>
        <taxon>Planctomycetota</taxon>
        <taxon>Planctomycetia</taxon>
        <taxon>Pirellulales</taxon>
        <taxon>Pirellulaceae</taxon>
        <taxon>Rhodopirellula</taxon>
    </lineage>
</organism>
<accession>L7CMY0</accession>
<evidence type="ECO:0000313" key="1">
    <source>
        <dbReference type="EMBL" id="ELP35205.1"/>
    </source>
</evidence>
<protein>
    <submittedName>
        <fullName evidence="1">Uncharacterized protein</fullName>
    </submittedName>
</protein>
<dbReference type="EMBL" id="AMWG01000020">
    <property type="protein sequence ID" value="ELP35205.1"/>
    <property type="molecule type" value="Genomic_DNA"/>
</dbReference>
<evidence type="ECO:0000313" key="2">
    <source>
        <dbReference type="Proteomes" id="UP000010959"/>
    </source>
</evidence>
<dbReference type="AlphaFoldDB" id="L7CMY0"/>
<sequence>MGLQHGFRVTIPVSHEPLPSPWEMRRLFPKNICSG</sequence>
<name>L7CMY0_RHOBT</name>
<reference evidence="1 2" key="1">
    <citation type="journal article" date="2013" name="Mar. Genomics">
        <title>Expression of sulfatases in Rhodopirellula baltica and the diversity of sulfatases in the genus Rhodopirellula.</title>
        <authorList>
            <person name="Wegner C.E."/>
            <person name="Richter-Heitmann T."/>
            <person name="Klindworth A."/>
            <person name="Klockow C."/>
            <person name="Richter M."/>
            <person name="Achstetter T."/>
            <person name="Glockner F.O."/>
            <person name="Harder J."/>
        </authorList>
    </citation>
    <scope>NUCLEOTIDE SEQUENCE [LARGE SCALE GENOMIC DNA]</scope>
    <source>
        <strain evidence="1 2">SWK14</strain>
    </source>
</reference>
<comment type="caution">
    <text evidence="1">The sequence shown here is derived from an EMBL/GenBank/DDBJ whole genome shotgun (WGS) entry which is preliminary data.</text>
</comment>
<dbReference type="PATRIC" id="fig|993516.3.peg.925"/>